<dbReference type="EMBL" id="BONY01000018">
    <property type="protein sequence ID" value="GIH05374.1"/>
    <property type="molecule type" value="Genomic_DNA"/>
</dbReference>
<proteinExistence type="predicted"/>
<protein>
    <submittedName>
        <fullName evidence="3">Uncharacterized protein</fullName>
    </submittedName>
</protein>
<keyword evidence="2" id="KW-0472">Membrane</keyword>
<name>A0A8J3Q8H1_9ACTN</name>
<sequence length="378" mass="40285">MSSPATGGDSVAARYASAAQVAAVVILLICHVCYDVIIIARSWSQYESRLGTVTAWVIVAGVQVAGSVLLLRRGAGASVLACRLLAALAVGASLVAILSYPPGQVLGDASWAWNTVGWCGVLLLMHRPLWELIVMQGANTAISVVAMAADGSMDRVTAGRVVLVTFATAGAQLLFVVVAHHLTRVARRAAELTLARAENESRAAAEEAVHSERQRRYREIGERVAPLLRGLGDSTLDPADPQVWRLAGVEAARLRRLFAETDDSSDPMLHELRACTDLAERRGVDVTFFHYGALPQVPAAARRSLTEVVLLVLASAASRARITVVGDAAEVVVSVTADAPAEVLDDLRSSLPVSVVDDQEAKQLWVEVRWRVPQPLSG</sequence>
<feature type="coiled-coil region" evidence="1">
    <location>
        <begin position="187"/>
        <end position="214"/>
    </location>
</feature>
<reference evidence="3" key="1">
    <citation type="submission" date="2021-01" db="EMBL/GenBank/DDBJ databases">
        <title>Whole genome shotgun sequence of Rhizocola hellebori NBRC 109834.</title>
        <authorList>
            <person name="Komaki H."/>
            <person name="Tamura T."/>
        </authorList>
    </citation>
    <scope>NUCLEOTIDE SEQUENCE</scope>
    <source>
        <strain evidence="3">NBRC 109834</strain>
    </source>
</reference>
<feature type="transmembrane region" description="Helical" evidence="2">
    <location>
        <begin position="21"/>
        <end position="41"/>
    </location>
</feature>
<comment type="caution">
    <text evidence="3">The sequence shown here is derived from an EMBL/GenBank/DDBJ whole genome shotgun (WGS) entry which is preliminary data.</text>
</comment>
<dbReference type="Proteomes" id="UP000612899">
    <property type="component" value="Unassembled WGS sequence"/>
</dbReference>
<evidence type="ECO:0000313" key="3">
    <source>
        <dbReference type="EMBL" id="GIH05374.1"/>
    </source>
</evidence>
<dbReference type="RefSeq" id="WP_203909228.1">
    <property type="nucleotide sequence ID" value="NZ_BONY01000018.1"/>
</dbReference>
<keyword evidence="4" id="KW-1185">Reference proteome</keyword>
<keyword evidence="1" id="KW-0175">Coiled coil</keyword>
<dbReference type="AlphaFoldDB" id="A0A8J3Q8H1"/>
<feature type="transmembrane region" description="Helical" evidence="2">
    <location>
        <begin position="84"/>
        <end position="103"/>
    </location>
</feature>
<keyword evidence="2" id="KW-0812">Transmembrane</keyword>
<organism evidence="3 4">
    <name type="scientific">Rhizocola hellebori</name>
    <dbReference type="NCBI Taxonomy" id="1392758"/>
    <lineage>
        <taxon>Bacteria</taxon>
        <taxon>Bacillati</taxon>
        <taxon>Actinomycetota</taxon>
        <taxon>Actinomycetes</taxon>
        <taxon>Micromonosporales</taxon>
        <taxon>Micromonosporaceae</taxon>
        <taxon>Rhizocola</taxon>
    </lineage>
</organism>
<evidence type="ECO:0000256" key="1">
    <source>
        <dbReference type="SAM" id="Coils"/>
    </source>
</evidence>
<evidence type="ECO:0000313" key="4">
    <source>
        <dbReference type="Proteomes" id="UP000612899"/>
    </source>
</evidence>
<gene>
    <name evidence="3" type="ORF">Rhe02_34410</name>
</gene>
<accession>A0A8J3Q8H1</accession>
<evidence type="ECO:0000256" key="2">
    <source>
        <dbReference type="SAM" id="Phobius"/>
    </source>
</evidence>
<keyword evidence="2" id="KW-1133">Transmembrane helix</keyword>
<feature type="transmembrane region" description="Helical" evidence="2">
    <location>
        <begin position="161"/>
        <end position="179"/>
    </location>
</feature>
<feature type="transmembrane region" description="Helical" evidence="2">
    <location>
        <begin position="53"/>
        <end position="72"/>
    </location>
</feature>